<evidence type="ECO:0000313" key="3">
    <source>
        <dbReference type="Proteomes" id="UP000799302"/>
    </source>
</evidence>
<dbReference type="InterPro" id="IPR011009">
    <property type="entry name" value="Kinase-like_dom_sf"/>
</dbReference>
<dbReference type="SUPFAM" id="SSF56112">
    <property type="entry name" value="Protein kinase-like (PK-like)"/>
    <property type="match status" value="1"/>
</dbReference>
<dbReference type="Gene3D" id="1.10.510.10">
    <property type="entry name" value="Transferase(Phosphotransferase) domain 1"/>
    <property type="match status" value="1"/>
</dbReference>
<feature type="domain" description="Protein kinase" evidence="1">
    <location>
        <begin position="75"/>
        <end position="377"/>
    </location>
</feature>
<gene>
    <name evidence="2" type="ORF">BT63DRAFT_326012</name>
</gene>
<keyword evidence="3" id="KW-1185">Reference proteome</keyword>
<proteinExistence type="predicted"/>
<dbReference type="AlphaFoldDB" id="A0A6A6U7R2"/>
<dbReference type="EMBL" id="MU004238">
    <property type="protein sequence ID" value="KAF2666984.1"/>
    <property type="molecule type" value="Genomic_DNA"/>
</dbReference>
<dbReference type="PROSITE" id="PS50011">
    <property type="entry name" value="PROTEIN_KINASE_DOM"/>
    <property type="match status" value="1"/>
</dbReference>
<protein>
    <recommendedName>
        <fullName evidence="1">Protein kinase domain-containing protein</fullName>
    </recommendedName>
</protein>
<dbReference type="OrthoDB" id="310217at2759"/>
<dbReference type="GO" id="GO:0005524">
    <property type="term" value="F:ATP binding"/>
    <property type="evidence" value="ECO:0007669"/>
    <property type="project" value="InterPro"/>
</dbReference>
<sequence length="377" mass="42749">MDFGNSANFLMASDTPELIGAVDLLSRMEWYPNDGFSHNLPDSTSSDLTSPISTAFDSTASNSTYPCQKPEVCPFRNPKFLGRGAQAVIWDVDSEDGSFALKLGNPENRLDDQNYEIHALAMLNEALKDHPAYNHIPRYYGWVHKQVDIADGLRGPYVGYVTEKLDGNVGDYVEALSKSFFSFEEKELILWSMMFQLAVVLDAIHHGPDIEDWKPLSHRDIISLNIFYKILPSTIFPRIVLGDWGDACYETELPPSNAIQAKYAIGIPGHRGPNLKASNSELDMIRFRFFLRHWSRELGFVHEDKSPFKFRSALVDFGDMLRTKLGENERGGRVTVKSLPTSRDVLQWIKQVWKEEAPHQYGNSAAATELQQMILRR</sequence>
<dbReference type="GO" id="GO:0004672">
    <property type="term" value="F:protein kinase activity"/>
    <property type="evidence" value="ECO:0007669"/>
    <property type="project" value="InterPro"/>
</dbReference>
<name>A0A6A6U7R2_9PEZI</name>
<organism evidence="2 3">
    <name type="scientific">Microthyrium microscopicum</name>
    <dbReference type="NCBI Taxonomy" id="703497"/>
    <lineage>
        <taxon>Eukaryota</taxon>
        <taxon>Fungi</taxon>
        <taxon>Dikarya</taxon>
        <taxon>Ascomycota</taxon>
        <taxon>Pezizomycotina</taxon>
        <taxon>Dothideomycetes</taxon>
        <taxon>Dothideomycetes incertae sedis</taxon>
        <taxon>Microthyriales</taxon>
        <taxon>Microthyriaceae</taxon>
        <taxon>Microthyrium</taxon>
    </lineage>
</organism>
<evidence type="ECO:0000313" key="2">
    <source>
        <dbReference type="EMBL" id="KAF2666984.1"/>
    </source>
</evidence>
<reference evidence="2" key="1">
    <citation type="journal article" date="2020" name="Stud. Mycol.">
        <title>101 Dothideomycetes genomes: a test case for predicting lifestyles and emergence of pathogens.</title>
        <authorList>
            <person name="Haridas S."/>
            <person name="Albert R."/>
            <person name="Binder M."/>
            <person name="Bloem J."/>
            <person name="Labutti K."/>
            <person name="Salamov A."/>
            <person name="Andreopoulos B."/>
            <person name="Baker S."/>
            <person name="Barry K."/>
            <person name="Bills G."/>
            <person name="Bluhm B."/>
            <person name="Cannon C."/>
            <person name="Castanera R."/>
            <person name="Culley D."/>
            <person name="Daum C."/>
            <person name="Ezra D."/>
            <person name="Gonzalez J."/>
            <person name="Henrissat B."/>
            <person name="Kuo A."/>
            <person name="Liang C."/>
            <person name="Lipzen A."/>
            <person name="Lutzoni F."/>
            <person name="Magnuson J."/>
            <person name="Mondo S."/>
            <person name="Nolan M."/>
            <person name="Ohm R."/>
            <person name="Pangilinan J."/>
            <person name="Park H.-J."/>
            <person name="Ramirez L."/>
            <person name="Alfaro M."/>
            <person name="Sun H."/>
            <person name="Tritt A."/>
            <person name="Yoshinaga Y."/>
            <person name="Zwiers L.-H."/>
            <person name="Turgeon B."/>
            <person name="Goodwin S."/>
            <person name="Spatafora J."/>
            <person name="Crous P."/>
            <person name="Grigoriev I."/>
        </authorList>
    </citation>
    <scope>NUCLEOTIDE SEQUENCE</scope>
    <source>
        <strain evidence="2">CBS 115976</strain>
    </source>
</reference>
<evidence type="ECO:0000259" key="1">
    <source>
        <dbReference type="PROSITE" id="PS50011"/>
    </source>
</evidence>
<accession>A0A6A6U7R2</accession>
<dbReference type="InterPro" id="IPR000719">
    <property type="entry name" value="Prot_kinase_dom"/>
</dbReference>
<dbReference type="Proteomes" id="UP000799302">
    <property type="component" value="Unassembled WGS sequence"/>
</dbReference>